<sequence>MVKEKKKADKKGDKSARSPSSPSDYSEFAKQDGNTARQDASPSTAPPLDVPLKDPGVKREVKSDSLPTLFHCSYEGEKVRGLYEGEGFAIFQGGCTYQGMFSEGLMHGQGTYIWADGLKYEFIYHFRKVRRILRKVPGLLGRLVGSHLQKLMFLEKNPKPWG</sequence>
<comment type="subunit">
    <text evidence="10">Interacts with RSPH6A. Does not appear to be part of the axonemal radial spoke complexes 1 or 2.</text>
</comment>
<dbReference type="AlphaFoldDB" id="A0A212CZK8"/>
<dbReference type="Pfam" id="PF02493">
    <property type="entry name" value="MORN"/>
    <property type="match status" value="2"/>
</dbReference>
<dbReference type="EMBL" id="MKHE01000010">
    <property type="protein sequence ID" value="OWK11428.1"/>
    <property type="molecule type" value="Genomic_DNA"/>
</dbReference>
<evidence type="ECO:0000256" key="6">
    <source>
        <dbReference type="ARBA" id="ARBA00023069"/>
    </source>
</evidence>
<name>A0A212CZK8_CEREH</name>
<feature type="compositionally biased region" description="Polar residues" evidence="11">
    <location>
        <begin position="32"/>
        <end position="43"/>
    </location>
</feature>
<evidence type="ECO:0000256" key="8">
    <source>
        <dbReference type="ARBA" id="ARBA00023273"/>
    </source>
</evidence>
<gene>
    <name evidence="12" type="ORF">Celaphus_00007320</name>
</gene>
<dbReference type="SMART" id="SM00698">
    <property type="entry name" value="MORN"/>
    <property type="match status" value="1"/>
</dbReference>
<evidence type="ECO:0000256" key="7">
    <source>
        <dbReference type="ARBA" id="ARBA00023212"/>
    </source>
</evidence>
<evidence type="ECO:0000313" key="13">
    <source>
        <dbReference type="Proteomes" id="UP000242450"/>
    </source>
</evidence>
<proteinExistence type="predicted"/>
<comment type="subcellular location">
    <subcellularLocation>
        <location evidence="1">Cell projection</location>
        <location evidence="1">Cilium</location>
        <location evidence="1">Flagellum</location>
    </subcellularLocation>
    <subcellularLocation>
        <location evidence="2">Cytoplasm</location>
        <location evidence="2">Cytoskeleton</location>
        <location evidence="2">Cilium axoneme</location>
    </subcellularLocation>
</comment>
<keyword evidence="6" id="KW-0969">Cilium</keyword>
<keyword evidence="8" id="KW-0966">Cell projection</keyword>
<feature type="compositionally biased region" description="Basic and acidic residues" evidence="11">
    <location>
        <begin position="1"/>
        <end position="16"/>
    </location>
</feature>
<keyword evidence="5" id="KW-0282">Flagellum</keyword>
<feature type="compositionally biased region" description="Basic and acidic residues" evidence="11">
    <location>
        <begin position="51"/>
        <end position="61"/>
    </location>
</feature>
<dbReference type="PANTHER" id="PTHR46613">
    <property type="entry name" value="RADIAL SPOKE HEAD 10 HOMOLOG B-RELATED"/>
    <property type="match status" value="1"/>
</dbReference>
<keyword evidence="3" id="KW-0963">Cytoplasm</keyword>
<feature type="region of interest" description="Disordered" evidence="11">
    <location>
        <begin position="1"/>
        <end position="61"/>
    </location>
</feature>
<reference evidence="12 13" key="1">
    <citation type="journal article" date="2018" name="Mol. Genet. Genomics">
        <title>The red deer Cervus elaphus genome CerEla1.0: sequencing, annotating, genes, and chromosomes.</title>
        <authorList>
            <person name="Bana N.A."/>
            <person name="Nyiri A."/>
            <person name="Nagy J."/>
            <person name="Frank K."/>
            <person name="Nagy T."/>
            <person name="Steger V."/>
            <person name="Schiller M."/>
            <person name="Lakatos P."/>
            <person name="Sugar L."/>
            <person name="Horn P."/>
            <person name="Barta E."/>
            <person name="Orosz L."/>
        </authorList>
    </citation>
    <scope>NUCLEOTIDE SEQUENCE [LARGE SCALE GENOMIC DNA]</scope>
    <source>
        <strain evidence="12">Hungarian</strain>
    </source>
</reference>
<dbReference type="GO" id="GO:0005930">
    <property type="term" value="C:axoneme"/>
    <property type="evidence" value="ECO:0007669"/>
    <property type="project" value="UniProtKB-SubCell"/>
</dbReference>
<protein>
    <submittedName>
        <fullName evidence="12">RSPH10B</fullName>
    </submittedName>
</protein>
<organism evidence="12 13">
    <name type="scientific">Cervus elaphus hippelaphus</name>
    <name type="common">European red deer</name>
    <dbReference type="NCBI Taxonomy" id="46360"/>
    <lineage>
        <taxon>Eukaryota</taxon>
        <taxon>Metazoa</taxon>
        <taxon>Chordata</taxon>
        <taxon>Craniata</taxon>
        <taxon>Vertebrata</taxon>
        <taxon>Euteleostomi</taxon>
        <taxon>Mammalia</taxon>
        <taxon>Eutheria</taxon>
        <taxon>Laurasiatheria</taxon>
        <taxon>Artiodactyla</taxon>
        <taxon>Ruminantia</taxon>
        <taxon>Pecora</taxon>
        <taxon>Cervidae</taxon>
        <taxon>Cervinae</taxon>
        <taxon>Cervus</taxon>
    </lineage>
</organism>
<evidence type="ECO:0000256" key="2">
    <source>
        <dbReference type="ARBA" id="ARBA00004430"/>
    </source>
</evidence>
<evidence type="ECO:0000313" key="12">
    <source>
        <dbReference type="EMBL" id="OWK11428.1"/>
    </source>
</evidence>
<evidence type="ECO:0000256" key="3">
    <source>
        <dbReference type="ARBA" id="ARBA00022490"/>
    </source>
</evidence>
<dbReference type="InterPro" id="IPR003409">
    <property type="entry name" value="MORN"/>
</dbReference>
<keyword evidence="4" id="KW-0677">Repeat</keyword>
<dbReference type="Gene3D" id="2.20.110.10">
    <property type="entry name" value="Histone H3 K4-specific methyltransferase SET7/9 N-terminal domain"/>
    <property type="match status" value="1"/>
</dbReference>
<comment type="caution">
    <text evidence="12">The sequence shown here is derived from an EMBL/GenBank/DDBJ whole genome shotgun (WGS) entry which is preliminary data.</text>
</comment>
<evidence type="ECO:0000256" key="11">
    <source>
        <dbReference type="SAM" id="MobiDB-lite"/>
    </source>
</evidence>
<dbReference type="GO" id="GO:0031514">
    <property type="term" value="C:motile cilium"/>
    <property type="evidence" value="ECO:0007669"/>
    <property type="project" value="UniProtKB-SubCell"/>
</dbReference>
<evidence type="ECO:0000256" key="4">
    <source>
        <dbReference type="ARBA" id="ARBA00022737"/>
    </source>
</evidence>
<evidence type="ECO:0000256" key="10">
    <source>
        <dbReference type="ARBA" id="ARBA00046952"/>
    </source>
</evidence>
<keyword evidence="7" id="KW-0206">Cytoskeleton</keyword>
<accession>A0A212CZK8</accession>
<keyword evidence="13" id="KW-1185">Reference proteome</keyword>
<evidence type="ECO:0000256" key="5">
    <source>
        <dbReference type="ARBA" id="ARBA00022846"/>
    </source>
</evidence>
<dbReference type="OrthoDB" id="294378at2759"/>
<dbReference type="SUPFAM" id="SSF82185">
    <property type="entry name" value="Histone H3 K4-specific methyltransferase SET7/9 N-terminal domain"/>
    <property type="match status" value="1"/>
</dbReference>
<dbReference type="PANTHER" id="PTHR46613:SF1">
    <property type="entry name" value="RADIAL SPOKE HEAD 10 HOMOLOG B-RELATED"/>
    <property type="match status" value="1"/>
</dbReference>
<evidence type="ECO:0000256" key="1">
    <source>
        <dbReference type="ARBA" id="ARBA00004230"/>
    </source>
</evidence>
<comment type="function">
    <text evidence="9">May function as part of the axonemal radial spoke complex 3 (RS3). Radial spoke complexes are important for ciliary motility.</text>
</comment>
<dbReference type="Proteomes" id="UP000242450">
    <property type="component" value="Chromosome 10"/>
</dbReference>
<evidence type="ECO:0000256" key="9">
    <source>
        <dbReference type="ARBA" id="ARBA00045836"/>
    </source>
</evidence>